<dbReference type="CDD" id="cd02440">
    <property type="entry name" value="AdoMet_MTases"/>
    <property type="match status" value="1"/>
</dbReference>
<dbReference type="Gene3D" id="3.40.50.150">
    <property type="entry name" value="Vaccinia Virus protein VP39"/>
    <property type="match status" value="1"/>
</dbReference>
<name>A0ABS2D205_9SPHN</name>
<organism evidence="5 6">
    <name type="scientific">Sphingomonas longa</name>
    <dbReference type="NCBI Taxonomy" id="2778730"/>
    <lineage>
        <taxon>Bacteria</taxon>
        <taxon>Pseudomonadati</taxon>
        <taxon>Pseudomonadota</taxon>
        <taxon>Alphaproteobacteria</taxon>
        <taxon>Sphingomonadales</taxon>
        <taxon>Sphingomonadaceae</taxon>
        <taxon>Sphingomonas</taxon>
    </lineage>
</organism>
<protein>
    <submittedName>
        <fullName evidence="5">Methyltransferase domain-containing protein</fullName>
    </submittedName>
</protein>
<evidence type="ECO:0000256" key="1">
    <source>
        <dbReference type="ARBA" id="ARBA00022603"/>
    </source>
</evidence>
<evidence type="ECO:0000256" key="3">
    <source>
        <dbReference type="ARBA" id="ARBA00022691"/>
    </source>
</evidence>
<evidence type="ECO:0000256" key="2">
    <source>
        <dbReference type="ARBA" id="ARBA00022679"/>
    </source>
</evidence>
<dbReference type="Pfam" id="PF08241">
    <property type="entry name" value="Methyltransf_11"/>
    <property type="match status" value="1"/>
</dbReference>
<dbReference type="RefSeq" id="WP_204193348.1">
    <property type="nucleotide sequence ID" value="NZ_JAFEMC010000001.1"/>
</dbReference>
<sequence>MTTTTDWQTRVGDVWAAEHRRTDRSLADLARHLNAAVLAAAPATGTALDIGCGAGATSATIAAARPELRITGIDLSEPLIAIAKARVRTATFHVADAATDPLPGGFDLLYSRHGVMFFADPAAAFTRLRQAANPGAPLVFSCFRDRSRNAFAAALVEQVTGEALSDPAGYARGPFAFANMEFVYDLLTRTGWSAVTAASIDFDYVAGEGEDPVADATSFLTRIGPLSRSIADAGPADRDRLLARLSDALARYVLDNRVVLPASAWIWRAQAGEPS</sequence>
<dbReference type="GO" id="GO:0008168">
    <property type="term" value="F:methyltransferase activity"/>
    <property type="evidence" value="ECO:0007669"/>
    <property type="project" value="UniProtKB-KW"/>
</dbReference>
<evidence type="ECO:0000313" key="5">
    <source>
        <dbReference type="EMBL" id="MBM6574947.1"/>
    </source>
</evidence>
<feature type="domain" description="Methyltransferase type 11" evidence="4">
    <location>
        <begin position="48"/>
        <end position="140"/>
    </location>
</feature>
<keyword evidence="2" id="KW-0808">Transferase</keyword>
<dbReference type="PANTHER" id="PTHR43464">
    <property type="entry name" value="METHYLTRANSFERASE"/>
    <property type="match status" value="1"/>
</dbReference>
<keyword evidence="3" id="KW-0949">S-adenosyl-L-methionine</keyword>
<dbReference type="Proteomes" id="UP000763641">
    <property type="component" value="Unassembled WGS sequence"/>
</dbReference>
<evidence type="ECO:0000313" key="6">
    <source>
        <dbReference type="Proteomes" id="UP000763641"/>
    </source>
</evidence>
<dbReference type="SUPFAM" id="SSF53335">
    <property type="entry name" value="S-adenosyl-L-methionine-dependent methyltransferases"/>
    <property type="match status" value="1"/>
</dbReference>
<dbReference type="EMBL" id="JAFEMC010000001">
    <property type="protein sequence ID" value="MBM6574947.1"/>
    <property type="molecule type" value="Genomic_DNA"/>
</dbReference>
<reference evidence="5 6" key="1">
    <citation type="submission" date="2020-12" db="EMBL/GenBank/DDBJ databases">
        <title>Sphingomonas sp.</title>
        <authorList>
            <person name="Kim M.K."/>
        </authorList>
    </citation>
    <scope>NUCLEOTIDE SEQUENCE [LARGE SCALE GENOMIC DNA]</scope>
    <source>
        <strain evidence="5 6">BT552</strain>
    </source>
</reference>
<dbReference type="GO" id="GO:0032259">
    <property type="term" value="P:methylation"/>
    <property type="evidence" value="ECO:0007669"/>
    <property type="project" value="UniProtKB-KW"/>
</dbReference>
<evidence type="ECO:0000259" key="4">
    <source>
        <dbReference type="Pfam" id="PF08241"/>
    </source>
</evidence>
<proteinExistence type="predicted"/>
<keyword evidence="1 5" id="KW-0489">Methyltransferase</keyword>
<dbReference type="InterPro" id="IPR013216">
    <property type="entry name" value="Methyltransf_11"/>
</dbReference>
<gene>
    <name evidence="5" type="ORF">ILT43_01070</name>
</gene>
<dbReference type="InterPro" id="IPR029063">
    <property type="entry name" value="SAM-dependent_MTases_sf"/>
</dbReference>
<dbReference type="PANTHER" id="PTHR43464:SF19">
    <property type="entry name" value="UBIQUINONE BIOSYNTHESIS O-METHYLTRANSFERASE, MITOCHONDRIAL"/>
    <property type="match status" value="1"/>
</dbReference>
<keyword evidence="6" id="KW-1185">Reference proteome</keyword>
<accession>A0ABS2D205</accession>
<comment type="caution">
    <text evidence="5">The sequence shown here is derived from an EMBL/GenBank/DDBJ whole genome shotgun (WGS) entry which is preliminary data.</text>
</comment>